<dbReference type="HOGENOM" id="CLU_1978855_0_0_0"/>
<gene>
    <name evidence="2" type="ORF">SPV1_07416</name>
</gene>
<dbReference type="OrthoDB" id="8480262at2"/>
<evidence type="ECO:0000313" key="3">
    <source>
        <dbReference type="Proteomes" id="UP000005297"/>
    </source>
</evidence>
<proteinExistence type="predicted"/>
<sequence length="126" mass="14246">MAFIFTALLTLLAMEYFLRLPFLPRIRAVIRISNRVAHVLPSAVISDHWKEKVLLRYAGALMYNSMILLLMLVGCLLMIGGFAWLADRIAGVEPTTISVISSLPGMILMVAISIPYICFRKWYVDQ</sequence>
<feature type="transmembrane region" description="Helical" evidence="1">
    <location>
        <begin position="97"/>
        <end position="117"/>
    </location>
</feature>
<dbReference type="STRING" id="314344.AL013_00575"/>
<dbReference type="EMBL" id="AATS01000007">
    <property type="protein sequence ID" value="EAU54505.1"/>
    <property type="molecule type" value="Genomic_DNA"/>
</dbReference>
<evidence type="ECO:0000256" key="1">
    <source>
        <dbReference type="SAM" id="Phobius"/>
    </source>
</evidence>
<dbReference type="AlphaFoldDB" id="Q0EZB9"/>
<evidence type="ECO:0000313" key="2">
    <source>
        <dbReference type="EMBL" id="EAU54505.1"/>
    </source>
</evidence>
<dbReference type="InParanoid" id="Q0EZB9"/>
<dbReference type="RefSeq" id="WP_009849007.1">
    <property type="nucleotide sequence ID" value="NZ_DS022294.1"/>
</dbReference>
<feature type="transmembrane region" description="Helical" evidence="1">
    <location>
        <begin position="61"/>
        <end position="85"/>
    </location>
</feature>
<comment type="caution">
    <text evidence="2">The sequence shown here is derived from an EMBL/GenBank/DDBJ whole genome shotgun (WGS) entry which is preliminary data.</text>
</comment>
<keyword evidence="1" id="KW-1133">Transmembrane helix</keyword>
<protein>
    <submittedName>
        <fullName evidence="2">Uncharacterized protein</fullName>
    </submittedName>
</protein>
<name>Q0EZB9_9PROT</name>
<organism evidence="2 3">
    <name type="scientific">Mariprofundus ferrooxydans PV-1</name>
    <dbReference type="NCBI Taxonomy" id="314345"/>
    <lineage>
        <taxon>Bacteria</taxon>
        <taxon>Pseudomonadati</taxon>
        <taxon>Pseudomonadota</taxon>
        <taxon>Candidatius Mariprofundia</taxon>
        <taxon>Mariprofundales</taxon>
        <taxon>Mariprofundaceae</taxon>
        <taxon>Mariprofundus</taxon>
    </lineage>
</organism>
<dbReference type="Proteomes" id="UP000005297">
    <property type="component" value="Unassembled WGS sequence"/>
</dbReference>
<accession>Q0EZB9</accession>
<keyword evidence="1" id="KW-0812">Transmembrane</keyword>
<keyword evidence="1" id="KW-0472">Membrane</keyword>
<keyword evidence="3" id="KW-1185">Reference proteome</keyword>
<reference evidence="2 3" key="1">
    <citation type="submission" date="2006-09" db="EMBL/GenBank/DDBJ databases">
        <authorList>
            <person name="Emerson D."/>
            <person name="Ferriera S."/>
            <person name="Johnson J."/>
            <person name="Kravitz S."/>
            <person name="Halpern A."/>
            <person name="Remington K."/>
            <person name="Beeson K."/>
            <person name="Tran B."/>
            <person name="Rogers Y.-H."/>
            <person name="Friedman R."/>
            <person name="Venter J.C."/>
        </authorList>
    </citation>
    <scope>NUCLEOTIDE SEQUENCE [LARGE SCALE GENOMIC DNA]</scope>
    <source>
        <strain evidence="2 3">PV-1</strain>
    </source>
</reference>